<evidence type="ECO:0000313" key="3">
    <source>
        <dbReference type="Proteomes" id="UP001236500"/>
    </source>
</evidence>
<feature type="transmembrane region" description="Helical" evidence="1">
    <location>
        <begin position="15"/>
        <end position="34"/>
    </location>
</feature>
<proteinExistence type="predicted"/>
<protein>
    <submittedName>
        <fullName evidence="2">Uncharacterized protein</fullName>
    </submittedName>
</protein>
<reference evidence="2 3" key="1">
    <citation type="submission" date="2023-02" db="EMBL/GenBank/DDBJ databases">
        <title>Description and genomic characterization of Microbulbifer bruguierae sp. nov., isolated from the sediment of mangrove plant Bruguiera sexangula.</title>
        <authorList>
            <person name="Long M."/>
        </authorList>
    </citation>
    <scope>NUCLEOTIDE SEQUENCE [LARGE SCALE GENOMIC DNA]</scope>
    <source>
        <strain evidence="2 3">H12</strain>
    </source>
</reference>
<dbReference type="Proteomes" id="UP001236500">
    <property type="component" value="Chromosome"/>
</dbReference>
<dbReference type="EMBL" id="CP118605">
    <property type="protein sequence ID" value="WGL18331.1"/>
    <property type="molecule type" value="Genomic_DNA"/>
</dbReference>
<sequence length="92" mass="10374">MFGYLPDKEPVGFEIAIFKWVFLPVMALGAFAVFSDISEGRSKCEAICMERGFHGFRYTPSGRYGIGGNNCYCLTEEESNMKKRIPKGTQVF</sequence>
<keyword evidence="1" id="KW-0812">Transmembrane</keyword>
<keyword evidence="3" id="KW-1185">Reference proteome</keyword>
<name>A0ABY8NHC8_9GAMM</name>
<dbReference type="RefSeq" id="WP_280322313.1">
    <property type="nucleotide sequence ID" value="NZ_CP118605.1"/>
</dbReference>
<keyword evidence="1" id="KW-0472">Membrane</keyword>
<gene>
    <name evidence="2" type="ORF">PVT68_08555</name>
</gene>
<accession>A0ABY8NHC8</accession>
<organism evidence="2 3">
    <name type="scientific">Microbulbifer bruguierae</name>
    <dbReference type="NCBI Taxonomy" id="3029061"/>
    <lineage>
        <taxon>Bacteria</taxon>
        <taxon>Pseudomonadati</taxon>
        <taxon>Pseudomonadota</taxon>
        <taxon>Gammaproteobacteria</taxon>
        <taxon>Cellvibrionales</taxon>
        <taxon>Microbulbiferaceae</taxon>
        <taxon>Microbulbifer</taxon>
    </lineage>
</organism>
<evidence type="ECO:0000313" key="2">
    <source>
        <dbReference type="EMBL" id="WGL18331.1"/>
    </source>
</evidence>
<evidence type="ECO:0000256" key="1">
    <source>
        <dbReference type="SAM" id="Phobius"/>
    </source>
</evidence>
<keyword evidence="1" id="KW-1133">Transmembrane helix</keyword>